<sequence length="479" mass="56001">MEIKKIFLINLKRRTDRLLHFKKHILNKLDIDNNNFEVIDAVDGRNIQYTDEMLSTINSWNIVNKKPKNFGVIGCCLSHLNIYKKLDYSDNDIYLIFEDDVMFTKNMDNPIKYICNLTFPNDWGIIYLNNQFAERENNNHVIQKLDNGKFGPIITTICPNKMDYCDGDSKPIYFSSAVSETTESYLIKGSCAKELLDYNIKNIGAIDAHTQEYFRNSKFKQYSIDPPIFKQNSNLYTDILKIDYLPIFKKCHGFVINLKRRPDRLAKFKLNYKETDVVDLHTKRAVDGKGDDTRISSMASKVRLNKGEIGCFLSHYEIWKYMTKIGLPFCIIYEDDVQFTDNYNFKLNKLLKNLPTDFHVCYIGGRFKKNHFSKNVINVSENIVKHEKVYPIKNGADLDRTTHAYIISLQAANNLCSEFEENLDRNILQLDHFIIKYLLTNDFDILNSQPLLCWSEHNGDSDIRNNKDNTHYDTNLYCV</sequence>
<dbReference type="InterPro" id="IPR050757">
    <property type="entry name" value="Collagen_mod_GT25"/>
</dbReference>
<feature type="domain" description="Glycosyl transferase family 25" evidence="4">
    <location>
        <begin position="253"/>
        <end position="421"/>
    </location>
</feature>
<dbReference type="Pfam" id="PF01755">
    <property type="entry name" value="Glyco_transf_25"/>
    <property type="match status" value="2"/>
</dbReference>
<evidence type="ECO:0000259" key="4">
    <source>
        <dbReference type="Pfam" id="PF01755"/>
    </source>
</evidence>
<evidence type="ECO:0000313" key="5">
    <source>
        <dbReference type="EMBL" id="QHS78612.1"/>
    </source>
</evidence>
<feature type="domain" description="Glycosyl transferase family 25" evidence="4">
    <location>
        <begin position="4"/>
        <end position="207"/>
    </location>
</feature>
<accession>A0A6C0AFX6</accession>
<dbReference type="PANTHER" id="PTHR10730">
    <property type="entry name" value="PROCOLLAGEN-LYSINE,2-OXOGLUTARATE 5-DIOXYGENASE/GLYCOSYLTRANSFERASE 25 FAMILY MEMBER"/>
    <property type="match status" value="1"/>
</dbReference>
<keyword evidence="2" id="KW-0328">Glycosyltransferase</keyword>
<reference evidence="5" key="1">
    <citation type="journal article" date="2020" name="Nature">
        <title>Giant virus diversity and host interactions through global metagenomics.</title>
        <authorList>
            <person name="Schulz F."/>
            <person name="Roux S."/>
            <person name="Paez-Espino D."/>
            <person name="Jungbluth S."/>
            <person name="Walsh D.A."/>
            <person name="Denef V.J."/>
            <person name="McMahon K.D."/>
            <person name="Konstantinidis K.T."/>
            <person name="Eloe-Fadrosh E.A."/>
            <person name="Kyrpides N.C."/>
            <person name="Woyke T."/>
        </authorList>
    </citation>
    <scope>NUCLEOTIDE SEQUENCE</scope>
    <source>
        <strain evidence="5">GVMAG-S-1024976-23</strain>
    </source>
</reference>
<dbReference type="GO" id="GO:0016740">
    <property type="term" value="F:transferase activity"/>
    <property type="evidence" value="ECO:0007669"/>
    <property type="project" value="UniProtKB-KW"/>
</dbReference>
<evidence type="ECO:0000256" key="1">
    <source>
        <dbReference type="ARBA" id="ARBA00006721"/>
    </source>
</evidence>
<evidence type="ECO:0000256" key="3">
    <source>
        <dbReference type="ARBA" id="ARBA00022679"/>
    </source>
</evidence>
<dbReference type="AlphaFoldDB" id="A0A6C0AFX6"/>
<organism evidence="5">
    <name type="scientific">viral metagenome</name>
    <dbReference type="NCBI Taxonomy" id="1070528"/>
    <lineage>
        <taxon>unclassified sequences</taxon>
        <taxon>metagenomes</taxon>
        <taxon>organismal metagenomes</taxon>
    </lineage>
</organism>
<dbReference type="PANTHER" id="PTHR10730:SF53">
    <property type="entry name" value="GLYCOSYLTRANSFERASE 25 FAMILY MEMBER"/>
    <property type="match status" value="1"/>
</dbReference>
<protein>
    <recommendedName>
        <fullName evidence="4">Glycosyl transferase family 25 domain-containing protein</fullName>
    </recommendedName>
</protein>
<comment type="similarity">
    <text evidence="1">Belongs to the glycosyltransferase 25 family.</text>
</comment>
<keyword evidence="3" id="KW-0808">Transferase</keyword>
<dbReference type="CDD" id="cd06532">
    <property type="entry name" value="Glyco_transf_25"/>
    <property type="match status" value="2"/>
</dbReference>
<proteinExistence type="inferred from homology"/>
<dbReference type="EMBL" id="MN740601">
    <property type="protein sequence ID" value="QHS78612.1"/>
    <property type="molecule type" value="Genomic_DNA"/>
</dbReference>
<name>A0A6C0AFX6_9ZZZZ</name>
<dbReference type="InterPro" id="IPR002654">
    <property type="entry name" value="Glyco_trans_25"/>
</dbReference>
<evidence type="ECO:0000256" key="2">
    <source>
        <dbReference type="ARBA" id="ARBA00022676"/>
    </source>
</evidence>